<gene>
    <name evidence="1" type="ordered locus">HCH_04184</name>
</gene>
<dbReference type="SUPFAM" id="SSF55486">
    <property type="entry name" value="Metalloproteases ('zincins'), catalytic domain"/>
    <property type="match status" value="1"/>
</dbReference>
<dbReference type="GO" id="GO:0004177">
    <property type="term" value="F:aminopeptidase activity"/>
    <property type="evidence" value="ECO:0007669"/>
    <property type="project" value="TreeGrafter"/>
</dbReference>
<dbReference type="Gene3D" id="3.40.390.10">
    <property type="entry name" value="Collagenase (Catalytic Domain)"/>
    <property type="match status" value="1"/>
</dbReference>
<organism evidence="1 2">
    <name type="scientific">Hahella chejuensis (strain KCTC 2396)</name>
    <dbReference type="NCBI Taxonomy" id="349521"/>
    <lineage>
        <taxon>Bacteria</taxon>
        <taxon>Pseudomonadati</taxon>
        <taxon>Pseudomonadota</taxon>
        <taxon>Gammaproteobacteria</taxon>
        <taxon>Oceanospirillales</taxon>
        <taxon>Hahellaceae</taxon>
        <taxon>Hahella</taxon>
    </lineage>
</organism>
<dbReference type="STRING" id="349521.HCH_04184"/>
<dbReference type="eggNOG" id="COG3228">
    <property type="taxonomic scope" value="Bacteria"/>
</dbReference>
<dbReference type="Pfam" id="PF06167">
    <property type="entry name" value="Peptidase_M90"/>
    <property type="match status" value="1"/>
</dbReference>
<dbReference type="PANTHER" id="PTHR30164:SF2">
    <property type="entry name" value="PROTEIN MTFA"/>
    <property type="match status" value="1"/>
</dbReference>
<dbReference type="InterPro" id="IPR010384">
    <property type="entry name" value="MtfA_fam"/>
</dbReference>
<dbReference type="CDD" id="cd20169">
    <property type="entry name" value="Peptidase_M90_mtfA"/>
    <property type="match status" value="1"/>
</dbReference>
<evidence type="ECO:0000313" key="1">
    <source>
        <dbReference type="EMBL" id="ABC30891.1"/>
    </source>
</evidence>
<dbReference type="AlphaFoldDB" id="Q2SEN3"/>
<dbReference type="HOGENOM" id="CLU_063037_0_1_6"/>
<dbReference type="InterPro" id="IPR042252">
    <property type="entry name" value="MtfA_N"/>
</dbReference>
<dbReference type="PANTHER" id="PTHR30164">
    <property type="entry name" value="MTFA PEPTIDASE"/>
    <property type="match status" value="1"/>
</dbReference>
<dbReference type="GO" id="GO:0005829">
    <property type="term" value="C:cytosol"/>
    <property type="evidence" value="ECO:0007669"/>
    <property type="project" value="TreeGrafter"/>
</dbReference>
<reference evidence="1 2" key="1">
    <citation type="journal article" date="2005" name="Nucleic Acids Res.">
        <title>Genomic blueprint of Hahella chejuensis, a marine microbe producing an algicidal agent.</title>
        <authorList>
            <person name="Jeong H."/>
            <person name="Yim J.H."/>
            <person name="Lee C."/>
            <person name="Choi S.-H."/>
            <person name="Park Y.K."/>
            <person name="Yoon S.H."/>
            <person name="Hur C.-G."/>
            <person name="Kang H.-Y."/>
            <person name="Kim D."/>
            <person name="Lee H.H."/>
            <person name="Park K.H."/>
            <person name="Park S.-H."/>
            <person name="Park H.-S."/>
            <person name="Lee H.K."/>
            <person name="Oh T.K."/>
            <person name="Kim J.F."/>
        </authorList>
    </citation>
    <scope>NUCLEOTIDE SEQUENCE [LARGE SCALE GENOMIC DNA]</scope>
    <source>
        <strain evidence="1 2">KCTC 2396</strain>
    </source>
</reference>
<accession>Q2SEN3</accession>
<dbReference type="InterPro" id="IPR024079">
    <property type="entry name" value="MetalloPept_cat_dom_sf"/>
</dbReference>
<proteinExistence type="predicted"/>
<dbReference type="KEGG" id="hch:HCH_04184"/>
<name>Q2SEN3_HAHCH</name>
<dbReference type="RefSeq" id="WP_011397958.1">
    <property type="nucleotide sequence ID" value="NC_007645.1"/>
</dbReference>
<keyword evidence="2" id="KW-1185">Reference proteome</keyword>
<sequence>MSWKELAPFIVFLILAASAVVMVMWYPNQRLRKIRSAPFPETWEVILEANLPVYKRLPDNLKHQLQGLINVFLHQKTFYGCAGLEITDEMRVTIAGEACLLLLNRSTNEYNDLRFILVYPEAFRAEREVINDDGTAAVSSHGLLGESWNNGKVILSWDDVIAGARDFTDGHNVVLHEFAHQLDGESGSTNGAPLLRTPTSYRSWARVLSDEFNILRDSAFKGKKSVMDNYGATNPAEFFAVATETFYEKPKEMAEKHPELFRELRNYYCVDPRDWV</sequence>
<dbReference type="Proteomes" id="UP000000238">
    <property type="component" value="Chromosome"/>
</dbReference>
<dbReference type="GO" id="GO:0008237">
    <property type="term" value="F:metallopeptidase activity"/>
    <property type="evidence" value="ECO:0007669"/>
    <property type="project" value="InterPro"/>
</dbReference>
<evidence type="ECO:0000313" key="2">
    <source>
        <dbReference type="Proteomes" id="UP000000238"/>
    </source>
</evidence>
<protein>
    <submittedName>
        <fullName evidence="1">Uncharacterized protein conserved in bacteria</fullName>
    </submittedName>
</protein>
<dbReference type="EMBL" id="CP000155">
    <property type="protein sequence ID" value="ABC30891.1"/>
    <property type="molecule type" value="Genomic_DNA"/>
</dbReference>
<dbReference type="Gene3D" id="1.10.472.150">
    <property type="entry name" value="Glucose-regulated metallo-peptidase M90, N-terminal domain"/>
    <property type="match status" value="1"/>
</dbReference>